<accession>T1GDU4</accession>
<organism evidence="1 2">
    <name type="scientific">Megaselia scalaris</name>
    <name type="common">Humpbacked fly</name>
    <name type="synonym">Phora scalaris</name>
    <dbReference type="NCBI Taxonomy" id="36166"/>
    <lineage>
        <taxon>Eukaryota</taxon>
        <taxon>Metazoa</taxon>
        <taxon>Ecdysozoa</taxon>
        <taxon>Arthropoda</taxon>
        <taxon>Hexapoda</taxon>
        <taxon>Insecta</taxon>
        <taxon>Pterygota</taxon>
        <taxon>Neoptera</taxon>
        <taxon>Endopterygota</taxon>
        <taxon>Diptera</taxon>
        <taxon>Brachycera</taxon>
        <taxon>Muscomorpha</taxon>
        <taxon>Platypezoidea</taxon>
        <taxon>Phoridae</taxon>
        <taxon>Megaseliini</taxon>
        <taxon>Megaselia</taxon>
    </lineage>
</organism>
<protein>
    <submittedName>
        <fullName evidence="1">Uncharacterized protein</fullName>
    </submittedName>
</protein>
<dbReference type="AlphaFoldDB" id="T1GDU4"/>
<dbReference type="Proteomes" id="UP000015102">
    <property type="component" value="Unassembled WGS sequence"/>
</dbReference>
<name>T1GDU4_MEGSC</name>
<sequence length="82" mass="8955">MAAEIKPAVSKANDRFNTSKKPELLSKLEGSADDVNAALMIPGENAVISVSDDKFCDLKSLYENIDFIDFVKDFSISGNQVQ</sequence>
<dbReference type="EMBL" id="CAQQ02051977">
    <property type="status" value="NOT_ANNOTATED_CDS"/>
    <property type="molecule type" value="Genomic_DNA"/>
</dbReference>
<reference evidence="2" key="1">
    <citation type="submission" date="2013-02" db="EMBL/GenBank/DDBJ databases">
        <authorList>
            <person name="Hughes D."/>
        </authorList>
    </citation>
    <scope>NUCLEOTIDE SEQUENCE</scope>
    <source>
        <strain>Durham</strain>
        <strain evidence="2">NC isolate 2 -- Noor lab</strain>
    </source>
</reference>
<keyword evidence="2" id="KW-1185">Reference proteome</keyword>
<dbReference type="HOGENOM" id="CLU_2564992_0_0_1"/>
<reference evidence="1" key="2">
    <citation type="submission" date="2015-06" db="UniProtKB">
        <authorList>
            <consortium name="EnsemblMetazoa"/>
        </authorList>
    </citation>
    <scope>IDENTIFICATION</scope>
</reference>
<evidence type="ECO:0000313" key="1">
    <source>
        <dbReference type="EnsemblMetazoa" id="MESCA001494-PA"/>
    </source>
</evidence>
<evidence type="ECO:0000313" key="2">
    <source>
        <dbReference type="Proteomes" id="UP000015102"/>
    </source>
</evidence>
<dbReference type="EnsemblMetazoa" id="MESCA001494-RA">
    <property type="protein sequence ID" value="MESCA001494-PA"/>
    <property type="gene ID" value="MESCA001494"/>
</dbReference>
<dbReference type="STRING" id="36166.T1GDU4"/>
<proteinExistence type="predicted"/>